<gene>
    <name evidence="3" type="ORF">LTR25_003943</name>
</gene>
<comment type="caution">
    <text evidence="3">The sequence shown here is derived from an EMBL/GenBank/DDBJ whole genome shotgun (WGS) entry which is preliminary data.</text>
</comment>
<accession>A0AAV9Q994</accession>
<dbReference type="InterPro" id="IPR054505">
    <property type="entry name" value="Myb_DNA-bind_8"/>
</dbReference>
<name>A0AAV9Q994_9PEZI</name>
<organism evidence="3 4">
    <name type="scientific">Vermiconidia calcicola</name>
    <dbReference type="NCBI Taxonomy" id="1690605"/>
    <lineage>
        <taxon>Eukaryota</taxon>
        <taxon>Fungi</taxon>
        <taxon>Dikarya</taxon>
        <taxon>Ascomycota</taxon>
        <taxon>Pezizomycotina</taxon>
        <taxon>Dothideomycetes</taxon>
        <taxon>Dothideomycetidae</taxon>
        <taxon>Mycosphaerellales</taxon>
        <taxon>Extremaceae</taxon>
        <taxon>Vermiconidia</taxon>
    </lineage>
</organism>
<evidence type="ECO:0000256" key="1">
    <source>
        <dbReference type="SAM" id="MobiDB-lite"/>
    </source>
</evidence>
<feature type="domain" description="Myb-like DNA-binding" evidence="2">
    <location>
        <begin position="8"/>
        <end position="56"/>
    </location>
</feature>
<dbReference type="Pfam" id="PF22980">
    <property type="entry name" value="Myb_DNA-bind_8"/>
    <property type="match status" value="1"/>
</dbReference>
<reference evidence="3 4" key="1">
    <citation type="submission" date="2023-06" db="EMBL/GenBank/DDBJ databases">
        <title>Black Yeasts Isolated from many extreme environments.</title>
        <authorList>
            <person name="Coleine C."/>
            <person name="Stajich J.E."/>
            <person name="Selbmann L."/>
        </authorList>
    </citation>
    <scope>NUCLEOTIDE SEQUENCE [LARGE SCALE GENOMIC DNA]</scope>
    <source>
        <strain evidence="3 4">CCFEE 5887</strain>
    </source>
</reference>
<sequence length="124" mass="13516">MAPNQPDNQDLKFIMFCLKHFDGEFKPDFEEVAKDVGATSGNACYQRLRALKKRWDMPATLNPSSAGGRKRKGATTKDTADTAEGGAKNSAPKKKTRKTGKEAAGPVDQKDGTEVVVDVEEQED</sequence>
<dbReference type="AlphaFoldDB" id="A0AAV9Q994"/>
<proteinExistence type="predicted"/>
<keyword evidence="4" id="KW-1185">Reference proteome</keyword>
<dbReference type="Proteomes" id="UP001345827">
    <property type="component" value="Unassembled WGS sequence"/>
</dbReference>
<feature type="region of interest" description="Disordered" evidence="1">
    <location>
        <begin position="54"/>
        <end position="124"/>
    </location>
</feature>
<evidence type="ECO:0000259" key="2">
    <source>
        <dbReference type="Pfam" id="PF22980"/>
    </source>
</evidence>
<evidence type="ECO:0000313" key="3">
    <source>
        <dbReference type="EMBL" id="KAK5538401.1"/>
    </source>
</evidence>
<protein>
    <recommendedName>
        <fullName evidence="2">Myb-like DNA-binding domain-containing protein</fullName>
    </recommendedName>
</protein>
<evidence type="ECO:0000313" key="4">
    <source>
        <dbReference type="Proteomes" id="UP001345827"/>
    </source>
</evidence>
<dbReference type="EMBL" id="JAXLQG010000006">
    <property type="protein sequence ID" value="KAK5538401.1"/>
    <property type="molecule type" value="Genomic_DNA"/>
</dbReference>